<comment type="caution">
    <text evidence="1">The sequence shown here is derived from an EMBL/GenBank/DDBJ whole genome shotgun (WGS) entry which is preliminary data.</text>
</comment>
<dbReference type="Proteomes" id="UP000789375">
    <property type="component" value="Unassembled WGS sequence"/>
</dbReference>
<reference evidence="1" key="1">
    <citation type="submission" date="2021-06" db="EMBL/GenBank/DDBJ databases">
        <authorList>
            <person name="Kallberg Y."/>
            <person name="Tangrot J."/>
            <person name="Rosling A."/>
        </authorList>
    </citation>
    <scope>NUCLEOTIDE SEQUENCE</scope>
    <source>
        <strain evidence="1">87-6 pot B 2015</strain>
    </source>
</reference>
<keyword evidence="2" id="KW-1185">Reference proteome</keyword>
<feature type="non-terminal residue" evidence="1">
    <location>
        <position position="77"/>
    </location>
</feature>
<accession>A0A9N9IJP2</accession>
<protein>
    <submittedName>
        <fullName evidence="1">2183_t:CDS:1</fullName>
    </submittedName>
</protein>
<evidence type="ECO:0000313" key="1">
    <source>
        <dbReference type="EMBL" id="CAG8740131.1"/>
    </source>
</evidence>
<gene>
    <name evidence="1" type="ORF">FMOSSE_LOCUS16098</name>
</gene>
<sequence>QWLQILAQKRNLANALRRYLVLTPSVNSLKFLDNEYEKKTTSSKKLKLNIDIPSKLIVTIVNESHVRALGQITKARI</sequence>
<proteinExistence type="predicted"/>
<evidence type="ECO:0000313" key="2">
    <source>
        <dbReference type="Proteomes" id="UP000789375"/>
    </source>
</evidence>
<dbReference type="EMBL" id="CAJVPP010020328">
    <property type="protein sequence ID" value="CAG8740131.1"/>
    <property type="molecule type" value="Genomic_DNA"/>
</dbReference>
<dbReference type="AlphaFoldDB" id="A0A9N9IJP2"/>
<feature type="non-terminal residue" evidence="1">
    <location>
        <position position="1"/>
    </location>
</feature>
<organism evidence="1 2">
    <name type="scientific">Funneliformis mosseae</name>
    <name type="common">Endomycorrhizal fungus</name>
    <name type="synonym">Glomus mosseae</name>
    <dbReference type="NCBI Taxonomy" id="27381"/>
    <lineage>
        <taxon>Eukaryota</taxon>
        <taxon>Fungi</taxon>
        <taxon>Fungi incertae sedis</taxon>
        <taxon>Mucoromycota</taxon>
        <taxon>Glomeromycotina</taxon>
        <taxon>Glomeromycetes</taxon>
        <taxon>Glomerales</taxon>
        <taxon>Glomeraceae</taxon>
        <taxon>Funneliformis</taxon>
    </lineage>
</organism>
<name>A0A9N9IJP2_FUNMO</name>